<proteinExistence type="predicted"/>
<evidence type="ECO:0000313" key="2">
    <source>
        <dbReference type="Proteomes" id="UP001152531"/>
    </source>
</evidence>
<dbReference type="EMBL" id="CALSDN010000003">
    <property type="protein sequence ID" value="CAH6720366.1"/>
    <property type="molecule type" value="Genomic_DNA"/>
</dbReference>
<organism evidence="1 2">
    <name type="scientific">[Candida] jaroonii</name>
    <dbReference type="NCBI Taxonomy" id="467808"/>
    <lineage>
        <taxon>Eukaryota</taxon>
        <taxon>Fungi</taxon>
        <taxon>Dikarya</taxon>
        <taxon>Ascomycota</taxon>
        <taxon>Saccharomycotina</taxon>
        <taxon>Pichiomycetes</taxon>
        <taxon>Debaryomycetaceae</taxon>
        <taxon>Yamadazyma</taxon>
    </lineage>
</organism>
<keyword evidence="1" id="KW-0808">Transferase</keyword>
<protein>
    <submittedName>
        <fullName evidence="1">Serine/threonine-protein kinase Rck2p</fullName>
    </submittedName>
</protein>
<gene>
    <name evidence="1" type="ORF">CLIB1444_03S10308</name>
</gene>
<dbReference type="Proteomes" id="UP001152531">
    <property type="component" value="Unassembled WGS sequence"/>
</dbReference>
<keyword evidence="1" id="KW-0418">Kinase</keyword>
<keyword evidence="2" id="KW-1185">Reference proteome</keyword>
<name>A0ACA9Y6V9_9ASCO</name>
<evidence type="ECO:0000313" key="1">
    <source>
        <dbReference type="EMBL" id="CAH6720366.1"/>
    </source>
</evidence>
<accession>A0ACA9Y6V9</accession>
<sequence length="547" mass="62701">MFENLKAFIRHGKNAENLSFSDINMNIDKTVPKVTNELPELIQNQPHSVPNVHETQIIEPSDSFRTHDSNNESKAEYRNDYRSESKNETRNYDNYASQIVEQENLIKKQKIKYPNLDNYHVLEQLGEGAFSIVYKAQHLKTGKFVAIKILRKFQMDNAQKQAVLKEVTIMRQLKHPNVVEFIEFIDSEPYYYIVQELVSGGEIFSAIVKYTYLSEDLSRHIIVQVANSIRYLHEEVGIVHRDIKPENLLYFPIDFKPSANPSGKLRRSDDPSKLDEGEFTPGLGGGTIGVVKVADFGLSKQIWEHNTKTPCGTVGYTAPEIVRDERYSKEVDMWAIGCVLYTLLCGFPPFYDERIDILTEKVAKGEYTFLSPWWDEISKEAKYCVSRLLTVDPSKRYTIEEFLKDPWINNSSAMGPPRMKSSRQIQANHPIQMNNQIPQNQSKYKKKYGNELYSPAAVALRDAFDISTAVHRNAEESKLSNIQFDQLIEEEEEEVDNVGHVIDVHHQKNLPKIPKKDKPLNGNGFDLNLGGASIIERRKNKAVAVRS</sequence>
<comment type="caution">
    <text evidence="1">The sequence shown here is derived from an EMBL/GenBank/DDBJ whole genome shotgun (WGS) entry which is preliminary data.</text>
</comment>
<reference evidence="1" key="1">
    <citation type="submission" date="2022-06" db="EMBL/GenBank/DDBJ databases">
        <authorList>
            <person name="Legras J.-L."/>
            <person name="Devillers H."/>
            <person name="Grondin C."/>
        </authorList>
    </citation>
    <scope>NUCLEOTIDE SEQUENCE</scope>
    <source>
        <strain evidence="1">CLIB 1444</strain>
    </source>
</reference>